<dbReference type="AlphaFoldDB" id="A0A7K3WR18"/>
<dbReference type="Proteomes" id="UP000486602">
    <property type="component" value="Unassembled WGS sequence"/>
</dbReference>
<reference evidence="2 3" key="1">
    <citation type="submission" date="2020-02" db="EMBL/GenBank/DDBJ databases">
        <title>Out from the shadows clarifying the taxonomy of the family Cryomorphaceae and related taxa by utilizing the GTDB taxonomic framework.</title>
        <authorList>
            <person name="Bowman J.P."/>
        </authorList>
    </citation>
    <scope>NUCLEOTIDE SEQUENCE [LARGE SCALE GENOMIC DNA]</scope>
    <source>
        <strain evidence="2 3">QSSC 1-22</strain>
    </source>
</reference>
<dbReference type="Gene3D" id="3.40.50.11550">
    <property type="match status" value="1"/>
</dbReference>
<sequence length="289" mass="32743">MKTVFTLFLAITTLHVLIAQNQELTINTFAFYDSTGTELTYNQVIKSVSQADVILFGELHNDAMIHYIQLRMVKDLMKFNNIILGSEIFERDDQLKINEYLSGLIPAKNFESEARLWPNYKTDYKPILDLARDSGITFIATNVPRRYAALVAKSGLDTLNTLSKEAKQYLPALPIDFTLETPKYQEMLDMMGGHGSNPERIVQAQALKDATMAESIANNTEKNTILLHINGDFHSANYGGIYWYLKKLKPKLNVKTIKVYTESSLDFNQEFAGTGDIILVVPEDFTKTH</sequence>
<name>A0A7K3WR18_9FLAO</name>
<protein>
    <submittedName>
        <fullName evidence="2">ChaN family lipoprotein</fullName>
    </submittedName>
</protein>
<dbReference type="SUPFAM" id="SSF159501">
    <property type="entry name" value="EreA/ChaN-like"/>
    <property type="match status" value="1"/>
</dbReference>
<proteinExistence type="predicted"/>
<dbReference type="RefSeq" id="WP_163285523.1">
    <property type="nucleotide sequence ID" value="NZ_JAAGVY010000020.1"/>
</dbReference>
<dbReference type="CDD" id="cd14727">
    <property type="entry name" value="ChanN-like"/>
    <property type="match status" value="1"/>
</dbReference>
<evidence type="ECO:0000313" key="2">
    <source>
        <dbReference type="EMBL" id="NEN24129.1"/>
    </source>
</evidence>
<organism evidence="2 3">
    <name type="scientific">Cryomorpha ignava</name>
    <dbReference type="NCBI Taxonomy" id="101383"/>
    <lineage>
        <taxon>Bacteria</taxon>
        <taxon>Pseudomonadati</taxon>
        <taxon>Bacteroidota</taxon>
        <taxon>Flavobacteriia</taxon>
        <taxon>Flavobacteriales</taxon>
        <taxon>Cryomorphaceae</taxon>
        <taxon>Cryomorpha</taxon>
    </lineage>
</organism>
<feature type="domain" description="Haem-binding uptake Tiki superfamily ChaN" evidence="1">
    <location>
        <begin position="44"/>
        <end position="245"/>
    </location>
</feature>
<evidence type="ECO:0000259" key="1">
    <source>
        <dbReference type="Pfam" id="PF04187"/>
    </source>
</evidence>
<keyword evidence="2" id="KW-0449">Lipoprotein</keyword>
<gene>
    <name evidence="2" type="ORF">G3O08_11515</name>
</gene>
<comment type="caution">
    <text evidence="2">The sequence shown here is derived from an EMBL/GenBank/DDBJ whole genome shotgun (WGS) entry which is preliminary data.</text>
</comment>
<dbReference type="Pfam" id="PF04187">
    <property type="entry name" value="Cofac_haem_bdg"/>
    <property type="match status" value="1"/>
</dbReference>
<accession>A0A7K3WR18</accession>
<dbReference type="EMBL" id="JAAGVY010000020">
    <property type="protein sequence ID" value="NEN24129.1"/>
    <property type="molecule type" value="Genomic_DNA"/>
</dbReference>
<keyword evidence="3" id="KW-1185">Reference proteome</keyword>
<dbReference type="InterPro" id="IPR007314">
    <property type="entry name" value="Cofac_haem-bd_dom"/>
</dbReference>
<evidence type="ECO:0000313" key="3">
    <source>
        <dbReference type="Proteomes" id="UP000486602"/>
    </source>
</evidence>